<dbReference type="Proteomes" id="UP000188268">
    <property type="component" value="Unassembled WGS sequence"/>
</dbReference>
<gene>
    <name evidence="1" type="ORF">CCACVL1_30883</name>
</gene>
<comment type="caution">
    <text evidence="1">The sequence shown here is derived from an EMBL/GenBank/DDBJ whole genome shotgun (WGS) entry which is preliminary data.</text>
</comment>
<feature type="non-terminal residue" evidence="1">
    <location>
        <position position="1"/>
    </location>
</feature>
<proteinExistence type="predicted"/>
<dbReference type="EMBL" id="AWWV01016427">
    <property type="protein sequence ID" value="OMO49639.1"/>
    <property type="molecule type" value="Genomic_DNA"/>
</dbReference>
<name>A0A1R3FUU6_COCAP</name>
<reference evidence="1 2" key="1">
    <citation type="submission" date="2013-09" db="EMBL/GenBank/DDBJ databases">
        <title>Corchorus capsularis genome sequencing.</title>
        <authorList>
            <person name="Alam M."/>
            <person name="Haque M.S."/>
            <person name="Islam M.S."/>
            <person name="Emdad E.M."/>
            <person name="Islam M.M."/>
            <person name="Ahmed B."/>
            <person name="Halim A."/>
            <person name="Hossen Q.M.M."/>
            <person name="Hossain M.Z."/>
            <person name="Ahmed R."/>
            <person name="Khan M.M."/>
            <person name="Islam R."/>
            <person name="Rashid M.M."/>
            <person name="Khan S.A."/>
            <person name="Rahman M.S."/>
            <person name="Alam M."/>
        </authorList>
    </citation>
    <scope>NUCLEOTIDE SEQUENCE [LARGE SCALE GENOMIC DNA]</scope>
    <source>
        <strain evidence="2">cv. CVL-1</strain>
        <tissue evidence="1">Whole seedling</tissue>
    </source>
</reference>
<protein>
    <submittedName>
        <fullName evidence="1">Uncharacterized protein</fullName>
    </submittedName>
</protein>
<feature type="non-terminal residue" evidence="1">
    <location>
        <position position="50"/>
    </location>
</feature>
<keyword evidence="2" id="KW-1185">Reference proteome</keyword>
<evidence type="ECO:0000313" key="2">
    <source>
        <dbReference type="Proteomes" id="UP000188268"/>
    </source>
</evidence>
<dbReference type="Gramene" id="OMO49639">
    <property type="protein sequence ID" value="OMO49639"/>
    <property type="gene ID" value="CCACVL1_30883"/>
</dbReference>
<evidence type="ECO:0000313" key="1">
    <source>
        <dbReference type="EMBL" id="OMO49639.1"/>
    </source>
</evidence>
<sequence>LSCLLLSARSTVSTFAFRGCWLMSWHTWASSSVDMNITCHQEEQSSGPRI</sequence>
<dbReference type="AlphaFoldDB" id="A0A1R3FUU6"/>
<organism evidence="1 2">
    <name type="scientific">Corchorus capsularis</name>
    <name type="common">Jute</name>
    <dbReference type="NCBI Taxonomy" id="210143"/>
    <lineage>
        <taxon>Eukaryota</taxon>
        <taxon>Viridiplantae</taxon>
        <taxon>Streptophyta</taxon>
        <taxon>Embryophyta</taxon>
        <taxon>Tracheophyta</taxon>
        <taxon>Spermatophyta</taxon>
        <taxon>Magnoliopsida</taxon>
        <taxon>eudicotyledons</taxon>
        <taxon>Gunneridae</taxon>
        <taxon>Pentapetalae</taxon>
        <taxon>rosids</taxon>
        <taxon>malvids</taxon>
        <taxon>Malvales</taxon>
        <taxon>Malvaceae</taxon>
        <taxon>Grewioideae</taxon>
        <taxon>Apeibeae</taxon>
        <taxon>Corchorus</taxon>
    </lineage>
</organism>
<accession>A0A1R3FUU6</accession>